<keyword evidence="4" id="KW-1185">Reference proteome</keyword>
<feature type="region of interest" description="Disordered" evidence="1">
    <location>
        <begin position="957"/>
        <end position="1000"/>
    </location>
</feature>
<name>A0A9P3CME5_9PEZI</name>
<feature type="region of interest" description="Disordered" evidence="1">
    <location>
        <begin position="1945"/>
        <end position="1971"/>
    </location>
</feature>
<dbReference type="RefSeq" id="XP_044659971.1">
    <property type="nucleotide sequence ID" value="XM_044804036.1"/>
</dbReference>
<evidence type="ECO:0000313" key="3">
    <source>
        <dbReference type="EMBL" id="GIZ45484.1"/>
    </source>
</evidence>
<feature type="compositionally biased region" description="Basic and acidic residues" evidence="1">
    <location>
        <begin position="19"/>
        <end position="44"/>
    </location>
</feature>
<evidence type="ECO:0000256" key="1">
    <source>
        <dbReference type="SAM" id="MobiDB-lite"/>
    </source>
</evidence>
<feature type="compositionally biased region" description="Polar residues" evidence="1">
    <location>
        <begin position="702"/>
        <end position="725"/>
    </location>
</feature>
<feature type="region of interest" description="Disordered" evidence="1">
    <location>
        <begin position="1"/>
        <end position="45"/>
    </location>
</feature>
<sequence length="2767" mass="301415">METVKPNGDTGQQPMQLEPKTEPEQPKKEAETQKDQDSKPKARTPEQIAALSSLTNAQIYSANSKLNLSVDVYHVNVEGKGDAAIHLLIVQDRAFLKPCVLRAVLIDGGTASGAERIQAVLRDKIGKLYDFDRTQGGRTAIGEQLEWPPFDSMVITHWDDDHYSGVMELVHADLSSQYASIARPAPIPNNAAADVKASHAAAEKSYEDKIANIRTSYLSPFMKYTLPSQATNSGDTGSNTGKQGNIQDNKATPVSRAERALTILYCPYFGNNKVWGGKFPSQWFQTTKVQISEGINPGPEEKGIGDGSSFLAPRGRVWPFYDDGQGTRVNDGPNLPTRFLDWNMRPEGAGRGAIDPTEWAKKMCKIRAGNQYILGTNLFTGWRLAEVQCHQVKNPMQLALAHTSADSFKEGTNKADPMLNTTTAAVVNGLPKHEPNQAQPVLLIVGANGDYCGQSLSNESTAASDTDMKDEEPVNEQEDGITDMDRFSNWAAQEPKADTTGNLAKAQAHDLRGQPKDKGDNMMMRPNDKSMDPFKFRIKVVDKATPMGGSEITNAASIITLLVWTDGHMSHYSAGDAQSKWEIENKIVAWIQAGQNPFQCIRAVKLSHHGATYSTPLDLVHKFRPRSIIVSASGRDYGHPVYELLLYLNRWFRTSNRIVPSGNAPGKLFHSLSYPYYLARRETQHVAEDTIKTKSTEAKGDATNTGESSQTKGAENGDTETTPQIDTKKVETIRQAIAPQYRAFGKNNFFHEMLAEKVTGVRAAYIKRLRLLENRLPQQSRSLDEFAALETIITAKVAAKEWFVVDGKISKQNFTLNTVESGMPLIAPWEPKLCTTVATVDTTLGTLQSANDKLQYVKVHCRSWSTARRAQDLDQRLDGYTTFQTSEAPLILASDSSAASRPAGKKRKAIDKSATQEERKTAELEQMQNALVKRRLVRPLRKTVEASYNNQIKGAAQEIEEIRHGPSRKRKVGQDTGDDKKRPKHKEESALEENGEAGGVSETDLRAFVLPHGAAATVPSTALSAAGDRHVQASIASVTAATNTVESSAVVGDPPSEPAADADELETWNLVSISLVTDTDTSSWKNIVPISSATSGYETLLEWIVEPIFTVDATGKADSANGFRSSLFSALDIEDEASTLTALFAANSKIQDGLWTGLSLKCKQAGHDLEFSTTSASSYFGTSFEYLPDYEVPASGIIPQHQTLILGLANNPTEKWNFTNLLTWLGILNESGTTDAISDLEDAIGTGITFDLKRGAIWFCSAEDFGVVQRMEWQLDAPAIKQWLDKGFMKLGSEITLEDPVIIGRKVVRSSETSSGLLFVDTYEFMVALKLKRPVGNTVQTLATNIQVDLENGGMAIEISLLPSSGTLGDMLGWIAGLVGADDSGGITDIVNSIPGLDKLQMKRVTLRASKRGVESFAIDLEWTPGWKTTATATEEAVEVPFLLSYKWTKAMKPNPHSIVAQVWFEPSFVRDPESAPAELSPFYEPSKVIRPMLPAPSSVSLQSLMPGDYALPKELDLEIVELVLSLEGKKVSFSGMLVASEQEDGETAEDGLGIRLEQVTVRASYERGDPPPGPSTGAAKPKGEASYELFLEGVIDISMPSNNLETDEEPDANQTLLVLGIDLQAKGKNKLCHLHGSVDNLNMGALGRFFPAEDEEIITDILGNITLESLDIDYLYGSNGAASEFDIGATLRIGPCELDLDFHRDTESWRFEALLQATEGTDATVGALLEDILDDDNAALESVPTFIKDMSLSGGNAFVSLKLASLDAASVTNTMPVSGSNEAKPEKKYLAMDLTMRLPVPGGAGVELSFIQLTEKTVVPAGQPRPLPAPGALRNKTKRIIRVSVVDLPWHKIPQPPVVGKIEPLFDELQFLWVQDPVENKGITRQELATLMEVSVIQFKESVRQPTPVDIVLAAGMHFCIADASKLLLDFAFNKPKAITPGTRNFVSKSNKAAPPSGAPVNTGSGEGTATGDLAKKVGPIAVSNVGIRFEDNVLLLFFDIAAHLGPVQVMLLGFGIGVNLKTLNLQSLASIEPQFQLKGMGVSFQQPPVGIAGMFKDASTSTQRLYMGGVAVSFKPYSFMAVGEYGEIARPGSVGMTDTYKTLFIFAKLEGPLIELEFVTIGGITLGFGYNSNLRFPTIAQVPSFPFIANTVGGENSDPLTVMNQLVGQADSYVKPQEDSFWIAAGLQAKALQILDVSAAVILEFNPYVNLGIFAKAIAQMPPAPTPRIACFIYVELGIMCTVDFHAGAFRVEAQLSPNSFVIHPSCHLTGGFALCYWFGSSPYSGDFVFTVGGYHPMYKPPPHYPIPPRLGISWQMGPVSIRGEAYFAITPQCCMGGGRLEVVFSAGLLCAYLTTYADFLIVYNPFYFMGEMGVCVGVRFTMDILFVTIHISVELNARLRLKGPEFGGSAYVDFWVFGFEVPFGAEAKRPGKKTLDEFVELLLQVPDADSVARTAIADAQATTGQIDKLHVLSVEDGRYTNKAKDAISDPGAIWEVKRAGFQFRVQSRVPLQTITQPAASDTEPDLVLLEENPFYAKPMQLTTQLVSTMTVSIAKIEKNGNNEVATFLPLPVIKSTPKALWDEYKPSTDPTSGQIKPSSLLSNSDSATMDLLMGATFCAPFPFRSYDKILKYNVLMSSSLDVFTLADVDADGKPLRPTLPSTNRFVSEQWQSAQPVEGAMQWTFVQSKWKQAVGQKVDVAEGEKSVGVVESVISTWQDAMGWNNVENGLKNDLKGDGDADKDQVLLWKQFNHLYMAAPMIGVGA</sequence>
<feature type="compositionally biased region" description="Basic and acidic residues" evidence="1">
    <location>
        <begin position="977"/>
        <end position="989"/>
    </location>
</feature>
<feature type="domain" description="DUF6603" evidence="2">
    <location>
        <begin position="1976"/>
        <end position="2474"/>
    </location>
</feature>
<dbReference type="Pfam" id="PF20248">
    <property type="entry name" value="DUF6603"/>
    <property type="match status" value="1"/>
</dbReference>
<feature type="region of interest" description="Disordered" evidence="1">
    <location>
        <begin position="894"/>
        <end position="922"/>
    </location>
</feature>
<comment type="caution">
    <text evidence="3">The sequence shown here is derived from an EMBL/GenBank/DDBJ whole genome shotgun (WGS) entry which is preliminary data.</text>
</comment>
<organism evidence="3 4">
    <name type="scientific">Cercospora kikuchii</name>
    <dbReference type="NCBI Taxonomy" id="84275"/>
    <lineage>
        <taxon>Eukaryota</taxon>
        <taxon>Fungi</taxon>
        <taxon>Dikarya</taxon>
        <taxon>Ascomycota</taxon>
        <taxon>Pezizomycotina</taxon>
        <taxon>Dothideomycetes</taxon>
        <taxon>Dothideomycetidae</taxon>
        <taxon>Mycosphaerellales</taxon>
        <taxon>Mycosphaerellaceae</taxon>
        <taxon>Cercospora</taxon>
    </lineage>
</organism>
<feature type="compositionally biased region" description="Acidic residues" evidence="1">
    <location>
        <begin position="468"/>
        <end position="477"/>
    </location>
</feature>
<evidence type="ECO:0000259" key="2">
    <source>
        <dbReference type="Pfam" id="PF20248"/>
    </source>
</evidence>
<dbReference type="Proteomes" id="UP000825890">
    <property type="component" value="Unassembled WGS sequence"/>
</dbReference>
<dbReference type="GeneID" id="68294223"/>
<feature type="region of interest" description="Disordered" evidence="1">
    <location>
        <begin position="455"/>
        <end position="477"/>
    </location>
</feature>
<dbReference type="EMBL" id="BOLY01000005">
    <property type="protein sequence ID" value="GIZ45484.1"/>
    <property type="molecule type" value="Genomic_DNA"/>
</dbReference>
<dbReference type="InterPro" id="IPR036866">
    <property type="entry name" value="RibonucZ/Hydroxyglut_hydro"/>
</dbReference>
<feature type="compositionally biased region" description="Polar residues" evidence="1">
    <location>
        <begin position="229"/>
        <end position="252"/>
    </location>
</feature>
<dbReference type="InterPro" id="IPR046538">
    <property type="entry name" value="DUF6603"/>
</dbReference>
<reference evidence="3 4" key="1">
    <citation type="submission" date="2021-01" db="EMBL/GenBank/DDBJ databases">
        <title>Cercospora kikuchii MAFF 305040 whole genome shotgun sequence.</title>
        <authorList>
            <person name="Kashiwa T."/>
            <person name="Suzuki T."/>
        </authorList>
    </citation>
    <scope>NUCLEOTIDE SEQUENCE [LARGE SCALE GENOMIC DNA]</scope>
    <source>
        <strain evidence="3 4">MAFF 305040</strain>
    </source>
</reference>
<proteinExistence type="predicted"/>
<protein>
    <recommendedName>
        <fullName evidence="2">DUF6603 domain-containing protein</fullName>
    </recommendedName>
</protein>
<feature type="region of interest" description="Disordered" evidence="1">
    <location>
        <begin position="688"/>
        <end position="725"/>
    </location>
</feature>
<feature type="region of interest" description="Disordered" evidence="1">
    <location>
        <begin position="229"/>
        <end position="253"/>
    </location>
</feature>
<feature type="compositionally biased region" description="Polar residues" evidence="1">
    <location>
        <begin position="455"/>
        <end position="464"/>
    </location>
</feature>
<accession>A0A9P3CME5</accession>
<evidence type="ECO:0000313" key="4">
    <source>
        <dbReference type="Proteomes" id="UP000825890"/>
    </source>
</evidence>
<dbReference type="Gene3D" id="3.60.15.10">
    <property type="entry name" value="Ribonuclease Z/Hydroxyacylglutathione hydrolase-like"/>
    <property type="match status" value="1"/>
</dbReference>
<feature type="compositionally biased region" description="Basic and acidic residues" evidence="1">
    <location>
        <begin position="688"/>
        <end position="700"/>
    </location>
</feature>
<feature type="compositionally biased region" description="Basic and acidic residues" evidence="1">
    <location>
        <begin position="910"/>
        <end position="922"/>
    </location>
</feature>
<gene>
    <name evidence="3" type="ORF">CKM354_000864800</name>
</gene>
<dbReference type="OrthoDB" id="3635318at2759"/>